<gene>
    <name evidence="5" type="ORF">A4V02_01355</name>
</gene>
<dbReference type="Proteomes" id="UP000186351">
    <property type="component" value="Chromosome"/>
</dbReference>
<keyword evidence="6" id="KW-1185">Reference proteome</keyword>
<evidence type="ECO:0000256" key="3">
    <source>
        <dbReference type="ARBA" id="ARBA00038502"/>
    </source>
</evidence>
<protein>
    <submittedName>
        <fullName evidence="5">N-acetyltransferase</fullName>
    </submittedName>
</protein>
<proteinExistence type="inferred from homology"/>
<keyword evidence="2" id="KW-0012">Acyltransferase</keyword>
<dbReference type="InterPro" id="IPR000182">
    <property type="entry name" value="GNAT_dom"/>
</dbReference>
<dbReference type="EMBL" id="CP015402">
    <property type="protein sequence ID" value="ANU64686.1"/>
    <property type="molecule type" value="Genomic_DNA"/>
</dbReference>
<evidence type="ECO:0000313" key="6">
    <source>
        <dbReference type="Proteomes" id="UP000186351"/>
    </source>
</evidence>
<comment type="similarity">
    <text evidence="3">Belongs to the acetyltransferase family. RimJ subfamily.</text>
</comment>
<sequence>MISEKHIETERLILRPWYEDDALALYKYASDPDVGTSAGWPPHTSVEFSREVIKTVFSAPATFAVVLKDTGEPVGCCGLVPDEALHSEYIKHPDAEIGYWIGKPYWGQGLIPEAVKAIMSYARRVLGKKNMWIAFYEANRKSRRVAEKCGFAYHHAEQSGPDRELFYIDTDM</sequence>
<organism evidence="5 6">
    <name type="scientific">Muribaculum intestinale</name>
    <dbReference type="NCBI Taxonomy" id="1796646"/>
    <lineage>
        <taxon>Bacteria</taxon>
        <taxon>Pseudomonadati</taxon>
        <taxon>Bacteroidota</taxon>
        <taxon>Bacteroidia</taxon>
        <taxon>Bacteroidales</taxon>
        <taxon>Muribaculaceae</taxon>
        <taxon>Muribaculum</taxon>
    </lineage>
</organism>
<dbReference type="SUPFAM" id="SSF55729">
    <property type="entry name" value="Acyl-CoA N-acyltransferases (Nat)"/>
    <property type="match status" value="1"/>
</dbReference>
<dbReference type="PANTHER" id="PTHR43792">
    <property type="entry name" value="GNAT FAMILY, PUTATIVE (AFU_ORTHOLOGUE AFUA_3G00765)-RELATED-RELATED"/>
    <property type="match status" value="1"/>
</dbReference>
<dbReference type="KEGG" id="pary:A4V02_01355"/>
<dbReference type="PROSITE" id="PS51186">
    <property type="entry name" value="GNAT"/>
    <property type="match status" value="1"/>
</dbReference>
<dbReference type="AlphaFoldDB" id="A0A1B1SD11"/>
<dbReference type="InterPro" id="IPR051531">
    <property type="entry name" value="N-acetyltransferase"/>
</dbReference>
<evidence type="ECO:0000256" key="1">
    <source>
        <dbReference type="ARBA" id="ARBA00022679"/>
    </source>
</evidence>
<evidence type="ECO:0000256" key="2">
    <source>
        <dbReference type="ARBA" id="ARBA00023315"/>
    </source>
</evidence>
<accession>A0A1B1SD11</accession>
<reference evidence="6" key="1">
    <citation type="submission" date="2016-04" db="EMBL/GenBank/DDBJ databases">
        <title>Complete Genome Sequences of Twelve Strains of a Stable Defined Moderately Diverse Mouse Microbiota 2 (sDMDMm2).</title>
        <authorList>
            <person name="Uchimura Y."/>
            <person name="Wyss M."/>
            <person name="Brugiroux S."/>
            <person name="Limenitakis J.P."/>
            <person name="Stecher B."/>
            <person name="McCoy K.D."/>
            <person name="Macpherson A.J."/>
        </authorList>
    </citation>
    <scope>NUCLEOTIDE SEQUENCE [LARGE SCALE GENOMIC DNA]</scope>
    <source>
        <strain evidence="6">YL27</strain>
    </source>
</reference>
<dbReference type="GO" id="GO:0008999">
    <property type="term" value="F:protein-N-terminal-alanine acetyltransferase activity"/>
    <property type="evidence" value="ECO:0007669"/>
    <property type="project" value="TreeGrafter"/>
</dbReference>
<evidence type="ECO:0000313" key="5">
    <source>
        <dbReference type="EMBL" id="ANU64686.1"/>
    </source>
</evidence>
<keyword evidence="1 5" id="KW-0808">Transferase</keyword>
<accession>A0A1Z2XKS0</accession>
<dbReference type="Gene3D" id="3.40.630.30">
    <property type="match status" value="1"/>
</dbReference>
<dbReference type="GO" id="GO:0005737">
    <property type="term" value="C:cytoplasm"/>
    <property type="evidence" value="ECO:0007669"/>
    <property type="project" value="TreeGrafter"/>
</dbReference>
<dbReference type="STRING" id="1796646.A4V02_01355"/>
<dbReference type="InterPro" id="IPR016181">
    <property type="entry name" value="Acyl_CoA_acyltransferase"/>
</dbReference>
<name>A0A1B1SD11_9BACT</name>
<evidence type="ECO:0000259" key="4">
    <source>
        <dbReference type="PROSITE" id="PS51186"/>
    </source>
</evidence>
<dbReference type="Pfam" id="PF13302">
    <property type="entry name" value="Acetyltransf_3"/>
    <property type="match status" value="1"/>
</dbReference>
<dbReference type="OrthoDB" id="9788916at2"/>
<feature type="domain" description="N-acetyltransferase" evidence="4">
    <location>
        <begin position="12"/>
        <end position="172"/>
    </location>
</feature>
<dbReference type="PANTHER" id="PTHR43792:SF8">
    <property type="entry name" value="[RIBOSOMAL PROTEIN US5]-ALANINE N-ACETYLTRANSFERASE"/>
    <property type="match status" value="1"/>
</dbReference>